<accession>A0A804KA43</accession>
<organism evidence="2 3">
    <name type="scientific">Musa acuminata subsp. malaccensis</name>
    <name type="common">Wild banana</name>
    <name type="synonym">Musa malaccensis</name>
    <dbReference type="NCBI Taxonomy" id="214687"/>
    <lineage>
        <taxon>Eukaryota</taxon>
        <taxon>Viridiplantae</taxon>
        <taxon>Streptophyta</taxon>
        <taxon>Embryophyta</taxon>
        <taxon>Tracheophyta</taxon>
        <taxon>Spermatophyta</taxon>
        <taxon>Magnoliopsida</taxon>
        <taxon>Liliopsida</taxon>
        <taxon>Zingiberales</taxon>
        <taxon>Musaceae</taxon>
        <taxon>Musa</taxon>
    </lineage>
</organism>
<dbReference type="Proteomes" id="UP000012960">
    <property type="component" value="Unplaced"/>
</dbReference>
<keyword evidence="3" id="KW-1185">Reference proteome</keyword>
<evidence type="ECO:0000313" key="1">
    <source>
        <dbReference type="EMBL" id="CAG1832559.1"/>
    </source>
</evidence>
<protein>
    <submittedName>
        <fullName evidence="1">(wild Malaysian banana) hypothetical protein</fullName>
    </submittedName>
</protein>
<sequence>MAKDAILGFLQADDGITDSHEFTAVDGVDHTELENVIKGLNGFEVVEANTLGSWIMLLCTMQSYALAKSLSCLTCVNGCIRFTQTSTKKKYYLFIIVPSDFFFSRKA</sequence>
<proteinExistence type="predicted"/>
<evidence type="ECO:0000313" key="2">
    <source>
        <dbReference type="EnsemblPlants" id="Ma08_p24020.1"/>
    </source>
</evidence>
<dbReference type="EMBL" id="HG996472">
    <property type="protein sequence ID" value="CAG1832559.1"/>
    <property type="molecule type" value="Genomic_DNA"/>
</dbReference>
<dbReference type="InParanoid" id="A0A804KA43"/>
<name>A0A804KA43_MUSAM</name>
<evidence type="ECO:0000313" key="3">
    <source>
        <dbReference type="Proteomes" id="UP000012960"/>
    </source>
</evidence>
<dbReference type="EnsemblPlants" id="Ma08_t24020.1">
    <property type="protein sequence ID" value="Ma08_p24020.1"/>
    <property type="gene ID" value="Ma08_g24020"/>
</dbReference>
<reference evidence="2" key="2">
    <citation type="submission" date="2021-05" db="UniProtKB">
        <authorList>
            <consortium name="EnsemblPlants"/>
        </authorList>
    </citation>
    <scope>IDENTIFICATION</scope>
    <source>
        <strain evidence="2">subsp. malaccensis</strain>
    </source>
</reference>
<dbReference type="AlphaFoldDB" id="A0A804KA43"/>
<reference evidence="1" key="1">
    <citation type="submission" date="2021-03" db="EMBL/GenBank/DDBJ databases">
        <authorList>
            <consortium name="Genoscope - CEA"/>
            <person name="William W."/>
        </authorList>
    </citation>
    <scope>NUCLEOTIDE SEQUENCE</scope>
    <source>
        <strain evidence="1">Doubled-haploid Pahang</strain>
    </source>
</reference>
<dbReference type="Gramene" id="Ma08_t24020.1">
    <property type="protein sequence ID" value="Ma08_p24020.1"/>
    <property type="gene ID" value="Ma08_g24020"/>
</dbReference>
<gene>
    <name evidence="1" type="ORF">GSMUA_84790.1</name>
</gene>